<keyword evidence="1" id="KW-0805">Transcription regulation</keyword>
<gene>
    <name evidence="6" type="ORF">KXJ70_17975</name>
</gene>
<keyword evidence="3" id="KW-0804">Transcription</keyword>
<comment type="caution">
    <text evidence="6">The sequence shown here is derived from an EMBL/GenBank/DDBJ whole genome shotgun (WGS) entry which is preliminary data.</text>
</comment>
<name>A0ABS6VWF0_9GAMM</name>
<proteinExistence type="predicted"/>
<feature type="DNA-binding region" description="H-T-H motif" evidence="4">
    <location>
        <begin position="27"/>
        <end position="46"/>
    </location>
</feature>
<dbReference type="PROSITE" id="PS50977">
    <property type="entry name" value="HTH_TETR_2"/>
    <property type="match status" value="1"/>
</dbReference>
<evidence type="ECO:0000256" key="1">
    <source>
        <dbReference type="ARBA" id="ARBA00023015"/>
    </source>
</evidence>
<dbReference type="PANTHER" id="PTHR30055">
    <property type="entry name" value="HTH-TYPE TRANSCRIPTIONAL REGULATOR RUTR"/>
    <property type="match status" value="1"/>
</dbReference>
<dbReference type="PANTHER" id="PTHR30055:SF234">
    <property type="entry name" value="HTH-TYPE TRANSCRIPTIONAL REGULATOR BETI"/>
    <property type="match status" value="1"/>
</dbReference>
<dbReference type="EMBL" id="JAHWDQ010000007">
    <property type="protein sequence ID" value="MBW2942692.1"/>
    <property type="molecule type" value="Genomic_DNA"/>
</dbReference>
<evidence type="ECO:0000313" key="7">
    <source>
        <dbReference type="Proteomes" id="UP001166291"/>
    </source>
</evidence>
<feature type="domain" description="HTH tetR-type" evidence="5">
    <location>
        <begin position="4"/>
        <end position="64"/>
    </location>
</feature>
<dbReference type="Pfam" id="PF00440">
    <property type="entry name" value="TetR_N"/>
    <property type="match status" value="1"/>
</dbReference>
<dbReference type="Proteomes" id="UP001166291">
    <property type="component" value="Unassembled WGS sequence"/>
</dbReference>
<evidence type="ECO:0000256" key="3">
    <source>
        <dbReference type="ARBA" id="ARBA00023163"/>
    </source>
</evidence>
<dbReference type="InterPro" id="IPR050109">
    <property type="entry name" value="HTH-type_TetR-like_transc_reg"/>
</dbReference>
<sequence length="194" mass="21294">MNSDERRQKIIVAAIEVLLEKGVAASRMNDFVSASGLSKGGVYHHFDSKENLLIGVLEHLMGNVLDPVNMQIDTTQSAYLQLQGMIISREEIMIEMSAYNQIFLDFFVQARSLPIFREKINSQYIVAHTHIAKLIQLGIKQGEFKAATDADAIAAGLRGVFDGIGIALSIAPEKINFPHSAIQSALALIRGITK</sequence>
<dbReference type="InterPro" id="IPR001647">
    <property type="entry name" value="HTH_TetR"/>
</dbReference>
<accession>A0ABS6VWF0</accession>
<protein>
    <submittedName>
        <fullName evidence="6">TetR/AcrR family transcriptional regulator</fullName>
    </submittedName>
</protein>
<keyword evidence="2 4" id="KW-0238">DNA-binding</keyword>
<evidence type="ECO:0000256" key="2">
    <source>
        <dbReference type="ARBA" id="ARBA00023125"/>
    </source>
</evidence>
<organism evidence="6 7">
    <name type="scientific">Zhongshania aquimaris</name>
    <dbReference type="NCBI Taxonomy" id="2857107"/>
    <lineage>
        <taxon>Bacteria</taxon>
        <taxon>Pseudomonadati</taxon>
        <taxon>Pseudomonadota</taxon>
        <taxon>Gammaproteobacteria</taxon>
        <taxon>Cellvibrionales</taxon>
        <taxon>Spongiibacteraceae</taxon>
        <taxon>Zhongshania</taxon>
    </lineage>
</organism>
<keyword evidence="7" id="KW-1185">Reference proteome</keyword>
<reference evidence="6" key="1">
    <citation type="submission" date="2021-07" db="EMBL/GenBank/DDBJ databases">
        <title>Zhongshania sp. CAU 1632 isolated from seawater.</title>
        <authorList>
            <person name="Kim W."/>
        </authorList>
    </citation>
    <scope>NUCLEOTIDE SEQUENCE</scope>
    <source>
        <strain evidence="6">CAU 1632</strain>
    </source>
</reference>
<evidence type="ECO:0000259" key="5">
    <source>
        <dbReference type="PROSITE" id="PS50977"/>
    </source>
</evidence>
<dbReference type="RefSeq" id="WP_219044938.1">
    <property type="nucleotide sequence ID" value="NZ_JAHWDQ010000007.1"/>
</dbReference>
<evidence type="ECO:0000313" key="6">
    <source>
        <dbReference type="EMBL" id="MBW2942692.1"/>
    </source>
</evidence>
<evidence type="ECO:0000256" key="4">
    <source>
        <dbReference type="PROSITE-ProRule" id="PRU00335"/>
    </source>
</evidence>